<name>A0A0H3XK71_9MOLU</name>
<gene>
    <name evidence="2" type="ORF">SERIO_v1c01540</name>
</gene>
<dbReference type="PATRIC" id="fig|743698.3.peg.156"/>
<dbReference type="KEGG" id="seri:SERIO_v1c01540"/>
<dbReference type="EMBL" id="CP011856">
    <property type="protein sequence ID" value="AKM53749.1"/>
    <property type="molecule type" value="Genomic_DNA"/>
</dbReference>
<accession>A0A0H3XK71</accession>
<dbReference type="Proteomes" id="UP000035661">
    <property type="component" value="Chromosome"/>
</dbReference>
<protein>
    <recommendedName>
        <fullName evidence="4">Transmembrane protein</fullName>
    </recommendedName>
</protein>
<reference evidence="2 3" key="1">
    <citation type="journal article" date="2015" name="Genome Biol. Evol.">
        <title>Found and Lost: The Fates of Horizontally Acquired Genes in Arthropod-Symbiotic Spiroplasma.</title>
        <authorList>
            <person name="Lo W.S."/>
            <person name="Gasparich G.E."/>
            <person name="Kuo C.H."/>
        </authorList>
    </citation>
    <scope>NUCLEOTIDE SEQUENCE [LARGE SCALE GENOMIC DNA]</scope>
    <source>
        <strain evidence="3">TDA-040725-5</strain>
    </source>
</reference>
<keyword evidence="1" id="KW-1133">Transmembrane helix</keyword>
<evidence type="ECO:0000313" key="2">
    <source>
        <dbReference type="EMBL" id="AKM53749.1"/>
    </source>
</evidence>
<organism evidence="2 3">
    <name type="scientific">Spiroplasma eriocheiris</name>
    <dbReference type="NCBI Taxonomy" id="315358"/>
    <lineage>
        <taxon>Bacteria</taxon>
        <taxon>Bacillati</taxon>
        <taxon>Mycoplasmatota</taxon>
        <taxon>Mollicutes</taxon>
        <taxon>Entomoplasmatales</taxon>
        <taxon>Spiroplasmataceae</taxon>
        <taxon>Spiroplasma</taxon>
    </lineage>
</organism>
<evidence type="ECO:0000256" key="1">
    <source>
        <dbReference type="SAM" id="Phobius"/>
    </source>
</evidence>
<keyword evidence="1" id="KW-0812">Transmembrane</keyword>
<dbReference type="RefSeq" id="WP_047791025.1">
    <property type="nucleotide sequence ID" value="NZ_CP011856.1"/>
</dbReference>
<dbReference type="AlphaFoldDB" id="A0A0H3XK71"/>
<proteinExistence type="predicted"/>
<feature type="transmembrane region" description="Helical" evidence="1">
    <location>
        <begin position="12"/>
        <end position="33"/>
    </location>
</feature>
<evidence type="ECO:0008006" key="4">
    <source>
        <dbReference type="Google" id="ProtNLM"/>
    </source>
</evidence>
<reference evidence="3" key="2">
    <citation type="submission" date="2015-06" db="EMBL/GenBank/DDBJ databases">
        <title>Complete genome sequence of Spiroplasma eriocheiris TDA-040725-5 (DSM 21848).</title>
        <authorList>
            <person name="Lo W.-S."/>
            <person name="Kuo C.-H."/>
        </authorList>
    </citation>
    <scope>NUCLEOTIDE SEQUENCE [LARGE SCALE GENOMIC DNA]</scope>
    <source>
        <strain evidence="3">TDA-040725-5</strain>
    </source>
</reference>
<evidence type="ECO:0000313" key="3">
    <source>
        <dbReference type="Proteomes" id="UP000035661"/>
    </source>
</evidence>
<dbReference type="STRING" id="315358.SERIO_v1c01540"/>
<sequence>MSEVIHIKKKWYFLLATTIAVIIAFLVFFLNGVKITSDNNSPEISNNSDASEVALNFITKYQLPLVNNQVLPKAYKIPFVLLGTSVEQILVRNHFIFNNFHSLDQRLLNRKVYQSLTIALLPKPQFIKWYSRKLITEKLLEELNFPHSIITPVLKILHSNFLTTMQVKNNLQHYLTGSYKKYYQILILFVVM</sequence>
<keyword evidence="3" id="KW-1185">Reference proteome</keyword>
<keyword evidence="1" id="KW-0472">Membrane</keyword>